<keyword evidence="2" id="KW-1185">Reference proteome</keyword>
<name>A0A263DA35_9PSEU</name>
<reference evidence="1 2" key="1">
    <citation type="submission" date="2017-07" db="EMBL/GenBank/DDBJ databases">
        <title>Amycolatopsis antarcticus sp. nov., isolated from the surface of an Antarcticus brown macroalga.</title>
        <authorList>
            <person name="Wang J."/>
            <person name="Leiva S."/>
            <person name="Huang J."/>
            <person name="Huang Y."/>
        </authorList>
    </citation>
    <scope>NUCLEOTIDE SEQUENCE [LARGE SCALE GENOMIC DNA]</scope>
    <source>
        <strain evidence="1 2">AU-G6</strain>
    </source>
</reference>
<accession>A0A263DA35</accession>
<dbReference type="InParanoid" id="A0A263DA35"/>
<evidence type="ECO:0000313" key="1">
    <source>
        <dbReference type="EMBL" id="OZM75039.1"/>
    </source>
</evidence>
<sequence>MSARRGDGHEVLDPRFDPEPVYWTALRKRAGLRADWSWDVLAVQAWCARTPQYVTVLHEGGEQTGVVACAWVGTPTRRHRFAGSARGGRIGGLDVRSPNSSAVPGWWFAGAGPDGGCRELLDRYLPLMRSRLGPGLRVLLARQLGEAGVSEVDGRFRLVRRTEDVGRIDLDGFSSEDDWTSTLRKKRRQSLHKIAATIAADPAVEVRVGALAGADPVEAAALMRYNSDKHRDVPIVPLPQFGGYLERLFGQPDVLGVRYLDGSTGRLLALGLIFDHPQWPVLRSWSALPGHLGGRRDLYFDVYREFVSWGIRSGKDGLILGKKMAELKRTLGAQLVPQYAAAIPVR</sequence>
<dbReference type="Proteomes" id="UP000242444">
    <property type="component" value="Unassembled WGS sequence"/>
</dbReference>
<keyword evidence="1" id="KW-0808">Transferase</keyword>
<dbReference type="EMBL" id="NKYE01000001">
    <property type="protein sequence ID" value="OZM75039.1"/>
    <property type="molecule type" value="Genomic_DNA"/>
</dbReference>
<protein>
    <submittedName>
        <fullName evidence="1">GNAT family N-acetyltransferase</fullName>
    </submittedName>
</protein>
<dbReference type="RefSeq" id="WP_094860819.1">
    <property type="nucleotide sequence ID" value="NZ_NKYE01000001.1"/>
</dbReference>
<dbReference type="AlphaFoldDB" id="A0A263DA35"/>
<gene>
    <name evidence="1" type="ORF">CFN78_02320</name>
</gene>
<evidence type="ECO:0000313" key="2">
    <source>
        <dbReference type="Proteomes" id="UP000242444"/>
    </source>
</evidence>
<dbReference type="GO" id="GO:0016740">
    <property type="term" value="F:transferase activity"/>
    <property type="evidence" value="ECO:0007669"/>
    <property type="project" value="UniProtKB-KW"/>
</dbReference>
<proteinExistence type="predicted"/>
<comment type="caution">
    <text evidence="1">The sequence shown here is derived from an EMBL/GenBank/DDBJ whole genome shotgun (WGS) entry which is preliminary data.</text>
</comment>
<dbReference type="OrthoDB" id="3511946at2"/>
<organism evidence="1 2">
    <name type="scientific">Amycolatopsis antarctica</name>
    <dbReference type="NCBI Taxonomy" id="1854586"/>
    <lineage>
        <taxon>Bacteria</taxon>
        <taxon>Bacillati</taxon>
        <taxon>Actinomycetota</taxon>
        <taxon>Actinomycetes</taxon>
        <taxon>Pseudonocardiales</taxon>
        <taxon>Pseudonocardiaceae</taxon>
        <taxon>Amycolatopsis</taxon>
    </lineage>
</organism>